<accession>A0ABM1QD32</accession>
<proteinExistence type="predicted"/>
<dbReference type="GeneID" id="109126057"/>
<evidence type="ECO:0000313" key="1">
    <source>
        <dbReference type="Proteomes" id="UP000694864"/>
    </source>
</evidence>
<name>A0ABM1QD32_CAMSA</name>
<keyword evidence="1" id="KW-1185">Reference proteome</keyword>
<protein>
    <submittedName>
        <fullName evidence="2">Protein ACCELERATED CELL DEATH 6-like</fullName>
    </submittedName>
</protein>
<sequence>MIIEGQHILTAGYLIEADYGACFLENNEGVSSFFMAVEAGHVSLVKSILGSTCNDDLEGRKSYLNSKLEDVLDAIFDEYPFLEDDLDEEGRTCLSFGASIGFYEGVCKILD</sequence>
<organism evidence="1 2">
    <name type="scientific">Camelina sativa</name>
    <name type="common">False flax</name>
    <name type="synonym">Myagrum sativum</name>
    <dbReference type="NCBI Taxonomy" id="90675"/>
    <lineage>
        <taxon>Eukaryota</taxon>
        <taxon>Viridiplantae</taxon>
        <taxon>Streptophyta</taxon>
        <taxon>Embryophyta</taxon>
        <taxon>Tracheophyta</taxon>
        <taxon>Spermatophyta</taxon>
        <taxon>Magnoliopsida</taxon>
        <taxon>eudicotyledons</taxon>
        <taxon>Gunneridae</taxon>
        <taxon>Pentapetalae</taxon>
        <taxon>rosids</taxon>
        <taxon>malvids</taxon>
        <taxon>Brassicales</taxon>
        <taxon>Brassicaceae</taxon>
        <taxon>Camelineae</taxon>
        <taxon>Camelina</taxon>
    </lineage>
</organism>
<gene>
    <name evidence="2" type="primary">LOC109126057</name>
</gene>
<dbReference type="Proteomes" id="UP000694864">
    <property type="component" value="Chromosome 8"/>
</dbReference>
<reference evidence="2" key="2">
    <citation type="submission" date="2025-08" db="UniProtKB">
        <authorList>
            <consortium name="RefSeq"/>
        </authorList>
    </citation>
    <scope>IDENTIFICATION</scope>
    <source>
        <tissue evidence="2">Leaf</tissue>
    </source>
</reference>
<evidence type="ECO:0000313" key="2">
    <source>
        <dbReference type="RefSeq" id="XP_019084670.1"/>
    </source>
</evidence>
<dbReference type="RefSeq" id="XP_019084670.1">
    <property type="nucleotide sequence ID" value="XM_019229125.1"/>
</dbReference>
<reference evidence="1" key="1">
    <citation type="journal article" date="2014" name="Nat. Commun.">
        <title>The emerging biofuel crop Camelina sativa retains a highly undifferentiated hexaploid genome structure.</title>
        <authorList>
            <person name="Kagale S."/>
            <person name="Koh C."/>
            <person name="Nixon J."/>
            <person name="Bollina V."/>
            <person name="Clarke W.E."/>
            <person name="Tuteja R."/>
            <person name="Spillane C."/>
            <person name="Robinson S.J."/>
            <person name="Links M.G."/>
            <person name="Clarke C."/>
            <person name="Higgins E.E."/>
            <person name="Huebert T."/>
            <person name="Sharpe A.G."/>
            <person name="Parkin I.A."/>
        </authorList>
    </citation>
    <scope>NUCLEOTIDE SEQUENCE [LARGE SCALE GENOMIC DNA]</scope>
    <source>
        <strain evidence="1">cv. DH55</strain>
    </source>
</reference>